<dbReference type="SUPFAM" id="SSF52540">
    <property type="entry name" value="P-loop containing nucleoside triphosphate hydrolases"/>
    <property type="match status" value="1"/>
</dbReference>
<dbReference type="OrthoDB" id="103556at2"/>
<keyword evidence="1" id="KW-0175">Coiled coil</keyword>
<dbReference type="InterPro" id="IPR038729">
    <property type="entry name" value="Rad50/SbcC_AAA"/>
</dbReference>
<feature type="coiled-coil region" evidence="1">
    <location>
        <begin position="330"/>
        <end position="407"/>
    </location>
</feature>
<dbReference type="InterPro" id="IPR027417">
    <property type="entry name" value="P-loop_NTPase"/>
</dbReference>
<dbReference type="HOGENOM" id="CLU_029836_1_0_9"/>
<evidence type="ECO:0000259" key="2">
    <source>
        <dbReference type="Pfam" id="PF13476"/>
    </source>
</evidence>
<evidence type="ECO:0000256" key="1">
    <source>
        <dbReference type="SAM" id="Coils"/>
    </source>
</evidence>
<reference evidence="4" key="1">
    <citation type="submission" date="2011-05" db="EMBL/GenBank/DDBJ databases">
        <title>Complete sequence of Desulfotomaculum ruminis DSM 2154.</title>
        <authorList>
            <person name="Lucas S."/>
            <person name="Copeland A."/>
            <person name="Lapidus A."/>
            <person name="Cheng J.-F."/>
            <person name="Goodwin L."/>
            <person name="Pitluck S."/>
            <person name="Lu M."/>
            <person name="Detter J.C."/>
            <person name="Han C."/>
            <person name="Tapia R."/>
            <person name="Land M."/>
            <person name="Hauser L."/>
            <person name="Kyrpides N."/>
            <person name="Ivanova N."/>
            <person name="Mikhailova N."/>
            <person name="Pagani I."/>
            <person name="Stams A.J.M."/>
            <person name="Plugge C.M."/>
            <person name="Muyzer G."/>
            <person name="Kuever J."/>
            <person name="Parshina S.N."/>
            <person name="Ivanova A.E."/>
            <person name="Nazina T.N."/>
            <person name="Brambilla E."/>
            <person name="Spring S."/>
            <person name="Klenk H.-P."/>
            <person name="Woyke T."/>
        </authorList>
    </citation>
    <scope>NUCLEOTIDE SEQUENCE [LARGE SCALE GENOMIC DNA]</scope>
    <source>
        <strain evidence="4">ATCC 23193 / DSM 2154 / NCIB 8452 / DL</strain>
    </source>
</reference>
<accession>F6DMM2</accession>
<keyword evidence="4" id="KW-1185">Reference proteome</keyword>
<dbReference type="GO" id="GO:0016887">
    <property type="term" value="F:ATP hydrolysis activity"/>
    <property type="evidence" value="ECO:0007669"/>
    <property type="project" value="InterPro"/>
</dbReference>
<reference evidence="3 4" key="2">
    <citation type="journal article" date="2012" name="Stand. Genomic Sci.">
        <title>Complete genome sequence of the sulfate-reducing firmicute Desulfotomaculum ruminis type strain (DL(T)).</title>
        <authorList>
            <person name="Spring S."/>
            <person name="Visser M."/>
            <person name="Lu M."/>
            <person name="Copeland A."/>
            <person name="Lapidus A."/>
            <person name="Lucas S."/>
            <person name="Cheng J.F."/>
            <person name="Han C."/>
            <person name="Tapia R."/>
            <person name="Goodwin L.A."/>
            <person name="Pitluck S."/>
            <person name="Ivanova N."/>
            <person name="Land M."/>
            <person name="Hauser L."/>
            <person name="Larimer F."/>
            <person name="Rohde M."/>
            <person name="Goker M."/>
            <person name="Detter J.C."/>
            <person name="Kyrpides N.C."/>
            <person name="Woyke T."/>
            <person name="Schaap P.J."/>
            <person name="Plugge C.M."/>
            <person name="Muyzer G."/>
            <person name="Kuever J."/>
            <person name="Pereira I.A."/>
            <person name="Parshina S.N."/>
            <person name="Bernier-Latmani R."/>
            <person name="Stams A.J."/>
            <person name="Klenk H.P."/>
        </authorList>
    </citation>
    <scope>NUCLEOTIDE SEQUENCE [LARGE SCALE GENOMIC DNA]</scope>
    <source>
        <strain evidence="4">ATCC 23193 / DSM 2154 / NCIB 8452 / DL</strain>
    </source>
</reference>
<evidence type="ECO:0000313" key="4">
    <source>
        <dbReference type="Proteomes" id="UP000009234"/>
    </source>
</evidence>
<sequence length="591" mass="67239">MSNFYIERLIVTGNGKEPSILEFKEGLNIVCGPSDTGKSYVLECIDYLFGSDKIRFDRNTGYDWVKLIIATENGRITFERQLDTKKIEVHSTDRDFKSGSYGISGKKNNISDLWLQLIGIDEEHHIIKNSRFEKQRLTWRTFSHMFLIKETNVFQEQSIILPKQNTASTAALSALLFLISGIDFAEVVPLEEKKIKEARKKAVVDYIHKRLAGFADRKEELSSIPYLDASNLQGKVEAVLDDIAETERAIAESIKHNKQLLKEILAVNAQLAECNTLYNRYQVLRSQYASDIKRLTFIVEGELNKDSIKETTKCPFCESDIPVQDEGGYVEASHAELHRIQLQLVDLEEANHDIVNERAALEMKIADLNEKKLGIEVLLNNELKPKVAALKQTLAEYRRAIEIQNEAAVISEFEISMKTELFEVQMEDDSEAEFKVKNYFDRDILGPLDDYLNKTLELCKYEGLSSAYFSPSNFDVFINGKSKDAFGKGYRAFLNTVLALTLMKYLVERGKYAPGILVVDSPILSLKERGDEKTPDTMKAALFQYLLDNQSYGQVIIIENNVPELDYSKANVIAFTKDETHGRYGFLNGVR</sequence>
<proteinExistence type="predicted"/>
<dbReference type="EMBL" id="CP002780">
    <property type="protein sequence ID" value="AEG61783.1"/>
    <property type="molecule type" value="Genomic_DNA"/>
</dbReference>
<dbReference type="Gene3D" id="3.40.50.300">
    <property type="entry name" value="P-loop containing nucleotide triphosphate hydrolases"/>
    <property type="match status" value="1"/>
</dbReference>
<dbReference type="eggNOG" id="COG0419">
    <property type="taxonomic scope" value="Bacteria"/>
</dbReference>
<dbReference type="GO" id="GO:0006302">
    <property type="term" value="P:double-strand break repair"/>
    <property type="evidence" value="ECO:0007669"/>
    <property type="project" value="InterPro"/>
</dbReference>
<dbReference type="Pfam" id="PF13476">
    <property type="entry name" value="AAA_23"/>
    <property type="match status" value="1"/>
</dbReference>
<dbReference type="RefSeq" id="WP_013843529.1">
    <property type="nucleotide sequence ID" value="NC_015589.1"/>
</dbReference>
<dbReference type="Proteomes" id="UP000009234">
    <property type="component" value="Chromosome"/>
</dbReference>
<organism evidence="3 4">
    <name type="scientific">Desulforamulus ruminis (strain ATCC 23193 / DSM 2154 / NCIMB 8452 / DL)</name>
    <name type="common">Desulfotomaculum ruminis</name>
    <dbReference type="NCBI Taxonomy" id="696281"/>
    <lineage>
        <taxon>Bacteria</taxon>
        <taxon>Bacillati</taxon>
        <taxon>Bacillota</taxon>
        <taxon>Clostridia</taxon>
        <taxon>Eubacteriales</taxon>
        <taxon>Peptococcaceae</taxon>
        <taxon>Desulforamulus</taxon>
    </lineage>
</organism>
<evidence type="ECO:0000313" key="3">
    <source>
        <dbReference type="EMBL" id="AEG61783.1"/>
    </source>
</evidence>
<dbReference type="STRING" id="696281.Desru_3580"/>
<dbReference type="AlphaFoldDB" id="F6DMM2"/>
<feature type="coiled-coil region" evidence="1">
    <location>
        <begin position="229"/>
        <end position="263"/>
    </location>
</feature>
<protein>
    <recommendedName>
        <fullName evidence="2">Rad50/SbcC-type AAA domain-containing protein</fullName>
    </recommendedName>
</protein>
<feature type="domain" description="Rad50/SbcC-type AAA" evidence="2">
    <location>
        <begin position="21"/>
        <end position="273"/>
    </location>
</feature>
<gene>
    <name evidence="3" type="ordered locus">Desru_3580</name>
</gene>
<dbReference type="KEGG" id="dru:Desru_3580"/>
<name>F6DMM2_DESRL</name>